<evidence type="ECO:0000259" key="8">
    <source>
        <dbReference type="Pfam" id="PF21634"/>
    </source>
</evidence>
<organism evidence="9 10">
    <name type="scientific">Hevea brasiliensis</name>
    <name type="common">Para rubber tree</name>
    <name type="synonym">Siphonia brasiliensis</name>
    <dbReference type="NCBI Taxonomy" id="3981"/>
    <lineage>
        <taxon>Eukaryota</taxon>
        <taxon>Viridiplantae</taxon>
        <taxon>Streptophyta</taxon>
        <taxon>Embryophyta</taxon>
        <taxon>Tracheophyta</taxon>
        <taxon>Spermatophyta</taxon>
        <taxon>Magnoliopsida</taxon>
        <taxon>eudicotyledons</taxon>
        <taxon>Gunneridae</taxon>
        <taxon>Pentapetalae</taxon>
        <taxon>rosids</taxon>
        <taxon>fabids</taxon>
        <taxon>Malpighiales</taxon>
        <taxon>Euphorbiaceae</taxon>
        <taxon>Crotonoideae</taxon>
        <taxon>Micrandreae</taxon>
        <taxon>Hevea</taxon>
    </lineage>
</organism>
<reference evidence="9 10" key="1">
    <citation type="journal article" date="2020" name="Mol. Plant">
        <title>The Chromosome-Based Rubber Tree Genome Provides New Insights into Spurge Genome Evolution and Rubber Biosynthesis.</title>
        <authorList>
            <person name="Liu J."/>
            <person name="Shi C."/>
            <person name="Shi C.C."/>
            <person name="Li W."/>
            <person name="Zhang Q.J."/>
            <person name="Zhang Y."/>
            <person name="Li K."/>
            <person name="Lu H.F."/>
            <person name="Shi C."/>
            <person name="Zhu S.T."/>
            <person name="Xiao Z.Y."/>
            <person name="Nan H."/>
            <person name="Yue Y."/>
            <person name="Zhu X.G."/>
            <person name="Wu Y."/>
            <person name="Hong X.N."/>
            <person name="Fan G.Y."/>
            <person name="Tong Y."/>
            <person name="Zhang D."/>
            <person name="Mao C.L."/>
            <person name="Liu Y.L."/>
            <person name="Hao S.J."/>
            <person name="Liu W.Q."/>
            <person name="Lv M.Q."/>
            <person name="Zhang H.B."/>
            <person name="Liu Y."/>
            <person name="Hu-Tang G.R."/>
            <person name="Wang J.P."/>
            <person name="Wang J.H."/>
            <person name="Sun Y.H."/>
            <person name="Ni S.B."/>
            <person name="Chen W.B."/>
            <person name="Zhang X.C."/>
            <person name="Jiao Y.N."/>
            <person name="Eichler E.E."/>
            <person name="Li G.H."/>
            <person name="Liu X."/>
            <person name="Gao L.Z."/>
        </authorList>
    </citation>
    <scope>NUCLEOTIDE SEQUENCE [LARGE SCALE GENOMIC DNA]</scope>
    <source>
        <strain evidence="10">cv. GT1</strain>
        <tissue evidence="9">Leaf</tissue>
    </source>
</reference>
<gene>
    <name evidence="9" type="ORF">GH714_035336</name>
</gene>
<evidence type="ECO:0000256" key="1">
    <source>
        <dbReference type="ARBA" id="ARBA00004496"/>
    </source>
</evidence>
<keyword evidence="10" id="KW-1185">Reference proteome</keyword>
<evidence type="ECO:0000256" key="4">
    <source>
        <dbReference type="ARBA" id="ARBA00022801"/>
    </source>
</evidence>
<name>A0A6A6L675_HEVBR</name>
<dbReference type="AlphaFoldDB" id="A0A6A6L675"/>
<comment type="caution">
    <text evidence="9">The sequence shown here is derived from an EMBL/GenBank/DDBJ whole genome shotgun (WGS) entry which is preliminary data.</text>
</comment>
<proteinExistence type="predicted"/>
<dbReference type="Gene3D" id="3.40.50.300">
    <property type="entry name" value="P-loop containing nucleotide triphosphate hydrolases"/>
    <property type="match status" value="2"/>
</dbReference>
<feature type="compositionally biased region" description="Polar residues" evidence="7">
    <location>
        <begin position="673"/>
        <end position="700"/>
    </location>
</feature>
<dbReference type="GO" id="GO:0016787">
    <property type="term" value="F:hydrolase activity"/>
    <property type="evidence" value="ECO:0007669"/>
    <property type="project" value="UniProtKB-KW"/>
</dbReference>
<feature type="domain" description="Helicase MOV-10-like beta-barrel" evidence="8">
    <location>
        <begin position="881"/>
        <end position="956"/>
    </location>
</feature>
<evidence type="ECO:0000256" key="5">
    <source>
        <dbReference type="ARBA" id="ARBA00022806"/>
    </source>
</evidence>
<evidence type="ECO:0000313" key="9">
    <source>
        <dbReference type="EMBL" id="KAF2295955.1"/>
    </source>
</evidence>
<sequence>MSLFLEILRCVLCCVEDRRDENDDETYCVNFMGTKGVTNSNFFIKTIPQAPSTSSKPSPLFSVTTASSSKTNPKAPPSSLGPSASSSKPPPTFKPTLTPASAYVIKSSQKPPIPEFQKSYSEPSPSPSEPLPSFKPTLAPASSSVTSQQTKANYVLVQKGTSPIYMIPKDIKDLIKNDRVPGVLKKPLSMSTYKDYFAALLYAEDFYIEKWSEFKLENITLKLQQASIFKLSYFTENHEKDNKTFVTFEIDSCREKRPFLLSRDFIFARPSGNKTEPFQGVIYRVVRSTTVLVEFGEDFYAQHHPSRRYDKRHSASSTAYFNYELDADQTSAVCQILAFQGPPPYLIEGPLCVTKPKRYECKQLSKTGLVIQEAVLEIYRSSQKHRVLLCAPINSTCDLLTRSLMKHIPESEIFRANAAFREIDGVPTDILPSCVPADILPSCIFEGIAAGHFSHIFLVDASSATEPEAMVALANLANEKTAVIVTGAPGNHSGWVRSDIARKNGLMDSYFERLRKRNPYNRLDSMFITKLKAYMSQFLEILRTIFGSRSSNSANHGSTYVNSVARIYDVSNSSNSYRNYAPISSHIPETSSSWLPQSSSKEATYSSSPTPSRPKPPASSSYRPQSLTRDITSSKPSLLSPAPTISSKSSPQAPKLPLSSNQSQPLIPEIPSSKPSPVSLTAPTSSIKPSPQAPSTSSKPSPLFSVTVASSSKPNPKAPPSSLGPSASSSKPPLTFKPTLTPASAYVMKSSQKPPTPEFQKSYSEPSPSPSEPLPSFKPTVAPASSSVTSQQTKANHVLVQKGTSPIYMIPKDIKDLIKKDKVPGVLKKPLSMSTYKDYFAALLYAEDFYIEKWSKFKLENITLKLQQVSIFKLSCFTENHEKDNKTFVTFEIDSCRERRPFLLSRDFAFARPSGNKTEPFQGVLYRVVRSTTVLVEFSEDFYAQHHSSRRYDVSFSFNRVCLKRAHQAVEAASDPLFKSYIFPDCDFRKRLPASSTACCNYKLDAAQTSMVRQILAFQGPPPYLIEGPLCELQKHRVILSTYVSTFWLCNEGIAVGHFSHIFLVDASSATEPEAMVALANLANEKTAVIVTGAPANHSGWVRSDIAGKNELMDSYFERLRKRNPYNRLDSMFITKLVSVKRKSDDIDSF</sequence>
<feature type="compositionally biased region" description="Low complexity" evidence="7">
    <location>
        <begin position="77"/>
        <end position="87"/>
    </location>
</feature>
<feature type="region of interest" description="Disordered" evidence="7">
    <location>
        <begin position="49"/>
        <end position="93"/>
    </location>
</feature>
<feature type="region of interest" description="Disordered" evidence="7">
    <location>
        <begin position="111"/>
        <end position="145"/>
    </location>
</feature>
<feature type="domain" description="Helicase MOV-10-like beta-barrel" evidence="8">
    <location>
        <begin position="238"/>
        <end position="310"/>
    </location>
</feature>
<dbReference type="EMBL" id="JAAGAX010000013">
    <property type="protein sequence ID" value="KAF2295955.1"/>
    <property type="molecule type" value="Genomic_DNA"/>
</dbReference>
<feature type="region of interest" description="Disordered" evidence="7">
    <location>
        <begin position="587"/>
        <end position="794"/>
    </location>
</feature>
<keyword evidence="2" id="KW-0963">Cytoplasm</keyword>
<dbReference type="GO" id="GO:0005737">
    <property type="term" value="C:cytoplasm"/>
    <property type="evidence" value="ECO:0007669"/>
    <property type="project" value="UniProtKB-SubCell"/>
</dbReference>
<dbReference type="GO" id="GO:0004386">
    <property type="term" value="F:helicase activity"/>
    <property type="evidence" value="ECO:0007669"/>
    <property type="project" value="UniProtKB-KW"/>
</dbReference>
<dbReference type="GO" id="GO:0005524">
    <property type="term" value="F:ATP binding"/>
    <property type="evidence" value="ECO:0007669"/>
    <property type="project" value="UniProtKB-KW"/>
</dbReference>
<keyword evidence="6" id="KW-0067">ATP-binding</keyword>
<accession>A0A6A6L675</accession>
<dbReference type="InterPro" id="IPR027417">
    <property type="entry name" value="P-loop_NTPase"/>
</dbReference>
<dbReference type="Proteomes" id="UP000467840">
    <property type="component" value="Chromosome 7"/>
</dbReference>
<keyword evidence="3" id="KW-0547">Nucleotide-binding</keyword>
<dbReference type="InterPro" id="IPR049080">
    <property type="entry name" value="MOV-10-like_beta-barrel"/>
</dbReference>
<feature type="compositionally biased region" description="Polar residues" evidence="7">
    <location>
        <begin position="625"/>
        <end position="665"/>
    </location>
</feature>
<dbReference type="PANTHER" id="PTHR45418:SF1">
    <property type="entry name" value="CANCER_TESTIS ANTIGEN 55"/>
    <property type="match status" value="1"/>
</dbReference>
<keyword evidence="5" id="KW-0347">Helicase</keyword>
<feature type="compositionally biased region" description="Polar residues" evidence="7">
    <location>
        <begin position="49"/>
        <end position="72"/>
    </location>
</feature>
<keyword evidence="4" id="KW-0378">Hydrolase</keyword>
<evidence type="ECO:0000313" key="10">
    <source>
        <dbReference type="Proteomes" id="UP000467840"/>
    </source>
</evidence>
<evidence type="ECO:0000256" key="3">
    <source>
        <dbReference type="ARBA" id="ARBA00022741"/>
    </source>
</evidence>
<evidence type="ECO:0000256" key="2">
    <source>
        <dbReference type="ARBA" id="ARBA00022490"/>
    </source>
</evidence>
<dbReference type="PANTHER" id="PTHR45418">
    <property type="entry name" value="CANCER/TESTIS ANTIGEN 55"/>
    <property type="match status" value="1"/>
</dbReference>
<feature type="compositionally biased region" description="Low complexity" evidence="7">
    <location>
        <begin position="709"/>
        <end position="742"/>
    </location>
</feature>
<evidence type="ECO:0000256" key="7">
    <source>
        <dbReference type="SAM" id="MobiDB-lite"/>
    </source>
</evidence>
<protein>
    <recommendedName>
        <fullName evidence="8">Helicase MOV-10-like beta-barrel domain-containing protein</fullName>
    </recommendedName>
</protein>
<dbReference type="Pfam" id="PF21634">
    <property type="entry name" value="MOV-10_beta-barrel"/>
    <property type="match status" value="2"/>
</dbReference>
<feature type="compositionally biased region" description="Polar residues" evidence="7">
    <location>
        <begin position="783"/>
        <end position="794"/>
    </location>
</feature>
<feature type="compositionally biased region" description="Polar residues" evidence="7">
    <location>
        <begin position="587"/>
        <end position="602"/>
    </location>
</feature>
<evidence type="ECO:0000256" key="6">
    <source>
        <dbReference type="ARBA" id="ARBA00022840"/>
    </source>
</evidence>
<feature type="compositionally biased region" description="Polar residues" evidence="7">
    <location>
        <begin position="749"/>
        <end position="763"/>
    </location>
</feature>
<comment type="subcellular location">
    <subcellularLocation>
        <location evidence="1">Cytoplasm</location>
    </subcellularLocation>
</comment>